<dbReference type="SUPFAM" id="SSF49899">
    <property type="entry name" value="Concanavalin A-like lectins/glucanases"/>
    <property type="match status" value="1"/>
</dbReference>
<dbReference type="RefSeq" id="WP_268049392.1">
    <property type="nucleotide sequence ID" value="NZ_JAPQES010000002.1"/>
</dbReference>
<feature type="domain" description="Teneurin-like YD-shell" evidence="2">
    <location>
        <begin position="393"/>
        <end position="519"/>
    </location>
</feature>
<dbReference type="InterPro" id="IPR050708">
    <property type="entry name" value="T6SS_VgrG/RHS"/>
</dbReference>
<reference evidence="3" key="1">
    <citation type="submission" date="2022-12" db="EMBL/GenBank/DDBJ databases">
        <authorList>
            <person name="Wang J."/>
        </authorList>
    </citation>
    <scope>NUCLEOTIDE SEQUENCE</scope>
    <source>
        <strain evidence="3">HY-42-06</strain>
    </source>
</reference>
<dbReference type="InterPro" id="IPR006530">
    <property type="entry name" value="YD"/>
</dbReference>
<sequence>MQSVSKTADGKTVTNSYSYENDRIKSVTHNGFSYNFGYDKLGNNTTVAVGNQNLITNILQARTSKLLGSDYGNGDTVRYVYDEEDRVIADKYNGVEKFKYKYDASGNLAYHEEVNEVNYQYFYDASERLTKIKDSKGNIINYNYDIESNLSSFQEKVDGKGYMTSYDYDKDSKTTDIYYNNPLKNDGNMENFPLNGTITGSKGTKPYSATGVDFVADTTVESGKKVLTTDTATKILYDLGLTKDSGTMGVWFTIKSSGTTRYILASEGNDNAILSLYLDSNNKLNLAVRGKGGNWVTLKTSTDVVAVNTWNYAAFNWTVTDGSLSAKLYLNDKVYIPDIGDTTDFKDFTGATTAVGGHNSGSYQLNGQLEQFSFYNTALSDDEVKAIHARGRGNRLNYKYDNLGRLEERKLSTGKTDFSTTYEFEAGKEANTTTTRVSKISNDGKEITYTYDANGNIETIIQDGKAIKYYYDELNQLIREDNKVLDKTIVYSYDVGGNITSKQEYAHTTGTLGDVTKTYGYEYTDANWKDMLTNFDGQTITYDAIGNPLTYNGWTFTWEHGRQLASLDGNGYDDIIFKYNSLGIRTEKKVVQGQNTVITKYYLVGDKVTYEDNGTDRIYYTYDNNGKLVSMNLNGQDEYYYIRNAQGDIIGLYDKTGAEVVKYSYDSWGNLISINDTSNKDVGEKNPYRYRGYRYDNETKLYYLQSRYYNPEWGRFINADAIAGSVGELLGHNIFAYCKNNVVNMSDPSGFRAIFTLGEETEEMREASLELMKKEALQSSSRHNVKKIKSSQICDKSGDEKYIKFGKVNKESSSIGGTFELSGIEAYVPADYGMSITEKILNAEGGFSIWTPNDGAIGVGGGLKASVFKTSILFGSFDIFGYNVSFEGEIEIFSIGAEASLGLNKKGQFKIHGSVGVGELGGGFTLEISK</sequence>
<keyword evidence="4" id="KW-1185">Reference proteome</keyword>
<dbReference type="InterPro" id="IPR013320">
    <property type="entry name" value="ConA-like_dom_sf"/>
</dbReference>
<gene>
    <name evidence="3" type="ORF">OXH55_08300</name>
</gene>
<dbReference type="Proteomes" id="UP001079657">
    <property type="component" value="Unassembled WGS sequence"/>
</dbReference>
<dbReference type="Pfam" id="PF25023">
    <property type="entry name" value="TEN_YD-shell"/>
    <property type="match status" value="2"/>
</dbReference>
<dbReference type="EMBL" id="JAPQES010000002">
    <property type="protein sequence ID" value="MCY6370630.1"/>
    <property type="molecule type" value="Genomic_DNA"/>
</dbReference>
<organism evidence="3 4">
    <name type="scientific">Clostridium ganghwense</name>
    <dbReference type="NCBI Taxonomy" id="312089"/>
    <lineage>
        <taxon>Bacteria</taxon>
        <taxon>Bacillati</taxon>
        <taxon>Bacillota</taxon>
        <taxon>Clostridia</taxon>
        <taxon>Eubacteriales</taxon>
        <taxon>Clostridiaceae</taxon>
        <taxon>Clostridium</taxon>
    </lineage>
</organism>
<feature type="domain" description="Teneurin-like YD-shell" evidence="2">
    <location>
        <begin position="530"/>
        <end position="720"/>
    </location>
</feature>
<evidence type="ECO:0000313" key="3">
    <source>
        <dbReference type="EMBL" id="MCY6370630.1"/>
    </source>
</evidence>
<protein>
    <recommendedName>
        <fullName evidence="2">Teneurin-like YD-shell domain-containing protein</fullName>
    </recommendedName>
</protein>
<dbReference type="InterPro" id="IPR056823">
    <property type="entry name" value="TEN-like_YD-shell"/>
</dbReference>
<evidence type="ECO:0000313" key="4">
    <source>
        <dbReference type="Proteomes" id="UP001079657"/>
    </source>
</evidence>
<name>A0ABT4CNJ8_9CLOT</name>
<dbReference type="NCBIfam" id="TIGR03696">
    <property type="entry name" value="Rhs_assc_core"/>
    <property type="match status" value="1"/>
</dbReference>
<dbReference type="NCBIfam" id="TIGR01643">
    <property type="entry name" value="YD_repeat_2x"/>
    <property type="match status" value="1"/>
</dbReference>
<dbReference type="PANTHER" id="PTHR32305:SF17">
    <property type="entry name" value="TRNA NUCLEASE WAPA"/>
    <property type="match status" value="1"/>
</dbReference>
<evidence type="ECO:0000259" key="2">
    <source>
        <dbReference type="Pfam" id="PF25023"/>
    </source>
</evidence>
<accession>A0ABT4CNJ8</accession>
<evidence type="ECO:0000256" key="1">
    <source>
        <dbReference type="ARBA" id="ARBA00022737"/>
    </source>
</evidence>
<dbReference type="Pfam" id="PF13385">
    <property type="entry name" value="Laminin_G_3"/>
    <property type="match status" value="1"/>
</dbReference>
<dbReference type="PANTHER" id="PTHR32305">
    <property type="match status" value="1"/>
</dbReference>
<proteinExistence type="predicted"/>
<keyword evidence="1" id="KW-0677">Repeat</keyword>
<dbReference type="InterPro" id="IPR022385">
    <property type="entry name" value="Rhs_assc_core"/>
</dbReference>
<dbReference type="Gene3D" id="2.180.10.10">
    <property type="entry name" value="RHS repeat-associated core"/>
    <property type="match status" value="2"/>
</dbReference>
<comment type="caution">
    <text evidence="3">The sequence shown here is derived from an EMBL/GenBank/DDBJ whole genome shotgun (WGS) entry which is preliminary data.</text>
</comment>